<dbReference type="GO" id="GO:0000917">
    <property type="term" value="P:division septum assembly"/>
    <property type="evidence" value="ECO:0007669"/>
    <property type="project" value="UniProtKB-KW"/>
</dbReference>
<dbReference type="GO" id="GO:0005829">
    <property type="term" value="C:cytosol"/>
    <property type="evidence" value="ECO:0007669"/>
    <property type="project" value="TreeGrafter"/>
</dbReference>
<protein>
    <recommendedName>
        <fullName evidence="10">Probable GTP-binding protein EngB</fullName>
    </recommendedName>
</protein>
<evidence type="ECO:0000256" key="2">
    <source>
        <dbReference type="ARBA" id="ARBA00009638"/>
    </source>
</evidence>
<evidence type="ECO:0000313" key="12">
    <source>
        <dbReference type="EMBL" id="QTD52770.1"/>
    </source>
</evidence>
<dbReference type="InterPro" id="IPR006073">
    <property type="entry name" value="GTP-bd"/>
</dbReference>
<dbReference type="NCBIfam" id="TIGR03598">
    <property type="entry name" value="GTPase_YsxC"/>
    <property type="match status" value="1"/>
</dbReference>
<sequence length="206" mass="23395">MQVRSAVFVKSVADPSGLLKRPIPHFVFSGRSNVGKSSLLNCLLNRKGLAKTSRTPGKTRLLNYFLINDQFFFVDIPGYGFARVSKKEQEKWGRLIDTYLTDTPFIGSVFQLLDIRHDPTAQDRQMIEWLQQSDLSFRIILTKADKLSRNKIAQHRRNIAKSLGMDEGSLIATSSESGLGIREIWAFLNQAFEETKSRINQEKDAS</sequence>
<comment type="cofactor">
    <cofactor evidence="1">
        <name>Mg(2+)</name>
        <dbReference type="ChEBI" id="CHEBI:18420"/>
    </cofactor>
</comment>
<comment type="function">
    <text evidence="10">Necessary for normal cell division and for the maintenance of normal septation.</text>
</comment>
<keyword evidence="3 10" id="KW-0132">Cell division</keyword>
<comment type="similarity">
    <text evidence="2 10">Belongs to the TRAFAC class TrmE-Era-EngA-EngB-Septin-like GTPase superfamily. EngB GTPase family.</text>
</comment>
<evidence type="ECO:0000256" key="1">
    <source>
        <dbReference type="ARBA" id="ARBA00001946"/>
    </source>
</evidence>
<dbReference type="PROSITE" id="PS51706">
    <property type="entry name" value="G_ENGB"/>
    <property type="match status" value="1"/>
</dbReference>
<dbReference type="EMBL" id="CP071793">
    <property type="protein sequence ID" value="QTD52770.1"/>
    <property type="molecule type" value="Genomic_DNA"/>
</dbReference>
<dbReference type="InterPro" id="IPR027417">
    <property type="entry name" value="P-loop_NTPase"/>
</dbReference>
<dbReference type="CDD" id="cd01876">
    <property type="entry name" value="YihA_EngB"/>
    <property type="match status" value="1"/>
</dbReference>
<dbReference type="InterPro" id="IPR019987">
    <property type="entry name" value="GTP-bd_ribosome_bio_YsxC"/>
</dbReference>
<evidence type="ECO:0000313" key="13">
    <source>
        <dbReference type="Proteomes" id="UP000663929"/>
    </source>
</evidence>
<evidence type="ECO:0000259" key="11">
    <source>
        <dbReference type="PROSITE" id="PS51706"/>
    </source>
</evidence>
<keyword evidence="6" id="KW-0460">Magnesium</keyword>
<evidence type="ECO:0000256" key="7">
    <source>
        <dbReference type="ARBA" id="ARBA00023134"/>
    </source>
</evidence>
<accession>A0A8A4TTC0</accession>
<dbReference type="InterPro" id="IPR030393">
    <property type="entry name" value="G_ENGB_dom"/>
</dbReference>
<evidence type="ECO:0000256" key="5">
    <source>
        <dbReference type="ARBA" id="ARBA00022741"/>
    </source>
</evidence>
<dbReference type="PANTHER" id="PTHR11649:SF13">
    <property type="entry name" value="ENGB-TYPE G DOMAIN-CONTAINING PROTEIN"/>
    <property type="match status" value="1"/>
</dbReference>
<dbReference type="Pfam" id="PF01926">
    <property type="entry name" value="MMR_HSR1"/>
    <property type="match status" value="1"/>
</dbReference>
<evidence type="ECO:0000256" key="10">
    <source>
        <dbReference type="HAMAP-Rule" id="MF_00321"/>
    </source>
</evidence>
<keyword evidence="5 10" id="KW-0547">Nucleotide-binding</keyword>
<dbReference type="HAMAP" id="MF_00321">
    <property type="entry name" value="GTPase_EngB"/>
    <property type="match status" value="1"/>
</dbReference>
<keyword evidence="7 10" id="KW-0342">GTP-binding</keyword>
<evidence type="ECO:0000256" key="9">
    <source>
        <dbReference type="ARBA" id="ARBA00023306"/>
    </source>
</evidence>
<dbReference type="Gene3D" id="3.40.50.300">
    <property type="entry name" value="P-loop containing nucleotide triphosphate hydrolases"/>
    <property type="match status" value="1"/>
</dbReference>
<dbReference type="AlphaFoldDB" id="A0A8A4TTC0"/>
<dbReference type="SUPFAM" id="SSF52540">
    <property type="entry name" value="P-loop containing nucleoside triphosphate hydrolases"/>
    <property type="match status" value="1"/>
</dbReference>
<gene>
    <name evidence="10" type="primary">engB</name>
    <name evidence="12" type="ORF">J3U87_09860</name>
</gene>
<organism evidence="12 13">
    <name type="scientific">Sulfidibacter corallicola</name>
    <dbReference type="NCBI Taxonomy" id="2818388"/>
    <lineage>
        <taxon>Bacteria</taxon>
        <taxon>Pseudomonadati</taxon>
        <taxon>Acidobacteriota</taxon>
        <taxon>Holophagae</taxon>
        <taxon>Acanthopleuribacterales</taxon>
        <taxon>Acanthopleuribacteraceae</taxon>
        <taxon>Sulfidibacter</taxon>
    </lineage>
</organism>
<keyword evidence="9 10" id="KW-0131">Cell cycle</keyword>
<evidence type="ECO:0000256" key="8">
    <source>
        <dbReference type="ARBA" id="ARBA00023210"/>
    </source>
</evidence>
<keyword evidence="8 10" id="KW-0717">Septation</keyword>
<evidence type="ECO:0000256" key="4">
    <source>
        <dbReference type="ARBA" id="ARBA00022723"/>
    </source>
</evidence>
<dbReference type="KEGG" id="scor:J3U87_09860"/>
<dbReference type="Proteomes" id="UP000663929">
    <property type="component" value="Chromosome"/>
</dbReference>
<name>A0A8A4TTC0_SULCO</name>
<dbReference type="RefSeq" id="WP_237382872.1">
    <property type="nucleotide sequence ID" value="NZ_CP071793.1"/>
</dbReference>
<dbReference type="GO" id="GO:0005525">
    <property type="term" value="F:GTP binding"/>
    <property type="evidence" value="ECO:0007669"/>
    <property type="project" value="UniProtKB-UniRule"/>
</dbReference>
<dbReference type="PANTHER" id="PTHR11649">
    <property type="entry name" value="MSS1/TRME-RELATED GTP-BINDING PROTEIN"/>
    <property type="match status" value="1"/>
</dbReference>
<proteinExistence type="inferred from homology"/>
<feature type="domain" description="EngB-type G" evidence="11">
    <location>
        <begin position="22"/>
        <end position="194"/>
    </location>
</feature>
<keyword evidence="4" id="KW-0479">Metal-binding</keyword>
<keyword evidence="13" id="KW-1185">Reference proteome</keyword>
<evidence type="ECO:0000256" key="3">
    <source>
        <dbReference type="ARBA" id="ARBA00022618"/>
    </source>
</evidence>
<dbReference type="GO" id="GO:0046872">
    <property type="term" value="F:metal ion binding"/>
    <property type="evidence" value="ECO:0007669"/>
    <property type="project" value="UniProtKB-KW"/>
</dbReference>
<evidence type="ECO:0000256" key="6">
    <source>
        <dbReference type="ARBA" id="ARBA00022842"/>
    </source>
</evidence>
<reference evidence="12" key="1">
    <citation type="submission" date="2021-03" db="EMBL/GenBank/DDBJ databases">
        <title>Acanthopleuribacteraceae sp. M133.</title>
        <authorList>
            <person name="Wang G."/>
        </authorList>
    </citation>
    <scope>NUCLEOTIDE SEQUENCE</scope>
    <source>
        <strain evidence="12">M133</strain>
    </source>
</reference>